<dbReference type="EMBL" id="GBRH01171269">
    <property type="protein sequence ID" value="JAE26627.1"/>
    <property type="molecule type" value="Transcribed_RNA"/>
</dbReference>
<reference evidence="1" key="2">
    <citation type="journal article" date="2015" name="Data Brief">
        <title>Shoot transcriptome of the giant reed, Arundo donax.</title>
        <authorList>
            <person name="Barrero R.A."/>
            <person name="Guerrero F.D."/>
            <person name="Moolhuijzen P."/>
            <person name="Goolsby J.A."/>
            <person name="Tidwell J."/>
            <person name="Bellgard S.E."/>
            <person name="Bellgard M.I."/>
        </authorList>
    </citation>
    <scope>NUCLEOTIDE SEQUENCE</scope>
    <source>
        <tissue evidence="1">Shoot tissue taken approximately 20 cm above the soil surface</tissue>
    </source>
</reference>
<evidence type="ECO:0000313" key="1">
    <source>
        <dbReference type="EMBL" id="JAE26627.1"/>
    </source>
</evidence>
<sequence length="60" mass="6811">MLFILNKRHEMNPIAINLAKVKKHINLNLYELPIPVNTLLVLTQTLLTQQLGSTGKFGKQ</sequence>
<accession>A0A0A9GQC7</accession>
<protein>
    <submittedName>
        <fullName evidence="1">Uncharacterized protein</fullName>
    </submittedName>
</protein>
<reference evidence="1" key="1">
    <citation type="submission" date="2014-09" db="EMBL/GenBank/DDBJ databases">
        <authorList>
            <person name="Magalhaes I.L.F."/>
            <person name="Oliveira U."/>
            <person name="Santos F.R."/>
            <person name="Vidigal T.H.D.A."/>
            <person name="Brescovit A.D."/>
            <person name="Santos A.J."/>
        </authorList>
    </citation>
    <scope>NUCLEOTIDE SEQUENCE</scope>
    <source>
        <tissue evidence="1">Shoot tissue taken approximately 20 cm above the soil surface</tissue>
    </source>
</reference>
<dbReference type="AlphaFoldDB" id="A0A0A9GQC7"/>
<proteinExistence type="predicted"/>
<organism evidence="1">
    <name type="scientific">Arundo donax</name>
    <name type="common">Giant reed</name>
    <name type="synonym">Donax arundinaceus</name>
    <dbReference type="NCBI Taxonomy" id="35708"/>
    <lineage>
        <taxon>Eukaryota</taxon>
        <taxon>Viridiplantae</taxon>
        <taxon>Streptophyta</taxon>
        <taxon>Embryophyta</taxon>
        <taxon>Tracheophyta</taxon>
        <taxon>Spermatophyta</taxon>
        <taxon>Magnoliopsida</taxon>
        <taxon>Liliopsida</taxon>
        <taxon>Poales</taxon>
        <taxon>Poaceae</taxon>
        <taxon>PACMAD clade</taxon>
        <taxon>Arundinoideae</taxon>
        <taxon>Arundineae</taxon>
        <taxon>Arundo</taxon>
    </lineage>
</organism>
<name>A0A0A9GQC7_ARUDO</name>